<evidence type="ECO:0008006" key="4">
    <source>
        <dbReference type="Google" id="ProtNLM"/>
    </source>
</evidence>
<reference evidence="3" key="1">
    <citation type="submission" date="2016-04" db="EMBL/GenBank/DDBJ databases">
        <authorList>
            <person name="Evans L.H."/>
            <person name="Alamgir A."/>
            <person name="Owens N."/>
            <person name="Weber N.D."/>
            <person name="Virtaneva K."/>
            <person name="Barbian K."/>
            <person name="Babar A."/>
            <person name="Rosenke K."/>
        </authorList>
    </citation>
    <scope>NUCLEOTIDE SEQUENCE</scope>
    <source>
        <strain evidence="3">86-2</strain>
    </source>
</reference>
<protein>
    <recommendedName>
        <fullName evidence="4">DUF4922 domain-containing protein</fullName>
    </recommendedName>
</protein>
<organism evidence="3">
    <name type="scientific">uncultured Dysgonomonas sp</name>
    <dbReference type="NCBI Taxonomy" id="206096"/>
    <lineage>
        <taxon>Bacteria</taxon>
        <taxon>Pseudomonadati</taxon>
        <taxon>Bacteroidota</taxon>
        <taxon>Bacteroidia</taxon>
        <taxon>Bacteroidales</taxon>
        <taxon>Dysgonomonadaceae</taxon>
        <taxon>Dysgonomonas</taxon>
        <taxon>environmental samples</taxon>
    </lineage>
</organism>
<dbReference type="InterPro" id="IPR058865">
    <property type="entry name" value="GDPGP1_C"/>
</dbReference>
<proteinExistence type="predicted"/>
<dbReference type="Gene3D" id="3.30.428.70">
    <property type="match status" value="1"/>
</dbReference>
<sequence>MNRTSKEAKELLQSQLKEWDLARINFEALNRVKTKEFHFDGFKIRVQFNPARIQSSAAKVDAKSIQERKCFLCPNNLPKEQRGIDFAKNYQILVNPFPIFPEHFTIPTYEHTDQLIFNRYGDMLDLTKSLCEYTIFYNGPKCGASAPDHAHFQAGIKGFLPIENDIESLPKETIYTTESTAASVLKNYQRNCFLIETKDREEGIRFFKLLYNLLEVKEGDQEPMMNIITWYNNDIWYSCIFPRQKHRPACFFAEGEENLLISPASVDLGGVFITPLEKDFEKITKEDISLILKEICIDSQQMQSITDKIKQSVWNQK</sequence>
<feature type="domain" description="GDPGP1-like C-terminal" evidence="2">
    <location>
        <begin position="167"/>
        <end position="312"/>
    </location>
</feature>
<dbReference type="AlphaFoldDB" id="A0A212JB21"/>
<evidence type="ECO:0000259" key="1">
    <source>
        <dbReference type="Pfam" id="PF16269"/>
    </source>
</evidence>
<dbReference type="Pfam" id="PF26216">
    <property type="entry name" value="GDPGP1_C"/>
    <property type="match status" value="1"/>
</dbReference>
<dbReference type="InterPro" id="IPR046320">
    <property type="entry name" value="DUF4922"/>
</dbReference>
<gene>
    <name evidence="3" type="ORF">KL86DYS2_11127</name>
</gene>
<dbReference type="InterPro" id="IPR036265">
    <property type="entry name" value="HIT-like_sf"/>
</dbReference>
<dbReference type="RefSeq" id="WP_296948060.1">
    <property type="nucleotide sequence ID" value="NZ_LT599021.1"/>
</dbReference>
<dbReference type="EMBL" id="FLUL01000001">
    <property type="protein sequence ID" value="SBV96620.1"/>
    <property type="molecule type" value="Genomic_DNA"/>
</dbReference>
<evidence type="ECO:0000313" key="3">
    <source>
        <dbReference type="EMBL" id="SBV96620.1"/>
    </source>
</evidence>
<dbReference type="Pfam" id="PF16269">
    <property type="entry name" value="DUF4922"/>
    <property type="match status" value="1"/>
</dbReference>
<dbReference type="InterPro" id="IPR043171">
    <property type="entry name" value="Ap4A_phos1/2-like"/>
</dbReference>
<evidence type="ECO:0000259" key="2">
    <source>
        <dbReference type="Pfam" id="PF26216"/>
    </source>
</evidence>
<feature type="domain" description="DUF4922" evidence="1">
    <location>
        <begin position="11"/>
        <end position="155"/>
    </location>
</feature>
<name>A0A212JB21_9BACT</name>
<dbReference type="SUPFAM" id="SSF54197">
    <property type="entry name" value="HIT-like"/>
    <property type="match status" value="1"/>
</dbReference>
<accession>A0A212JB21</accession>